<feature type="domain" description="NadR/Ttd14 AAA" evidence="1">
    <location>
        <begin position="11"/>
        <end position="172"/>
    </location>
</feature>
<dbReference type="Gene3D" id="3.40.50.300">
    <property type="entry name" value="P-loop containing nucleotide triphosphate hydrolases"/>
    <property type="match status" value="1"/>
</dbReference>
<sequence>MSNVTIKPNFFILTGGPGSGKTSVLTALAQKGFLTVPEVGRKIIKEQQLIAGNAIHIGDRDAFLELMLRYSLEDYQQMQQERTSVFFDRGIPDLYSYAKAFCHKENNQVNHAVEQYRYCQTVFLFPPWEEIYTNDRERQQDFREAMQTYMALKEGYQHCGYTLIEVPLLPVEGRVNFILKILTQIVLADLKNEINQWLGVYENTPRINYGPCGVFAKLFFNAWNKRFTDKVHIVFILMKSHEECWHIALRLPTGELYDGGIGIHRDSDYGENYYMEEMIEYDHALLEKWSYGLDRVYPRYCPNFDKDKLQFLIQSHLDRICTQRL</sequence>
<dbReference type="SUPFAM" id="SSF52540">
    <property type="entry name" value="P-loop containing nucleoside triphosphate hydrolases"/>
    <property type="match status" value="1"/>
</dbReference>
<keyword evidence="3" id="KW-1185">Reference proteome</keyword>
<comment type="caution">
    <text evidence="2">The sequence shown here is derived from an EMBL/GenBank/DDBJ whole genome shotgun (WGS) entry which is preliminary data.</text>
</comment>
<dbReference type="InterPro" id="IPR038727">
    <property type="entry name" value="NadR/Ttd14_AAA_dom"/>
</dbReference>
<dbReference type="GeneID" id="93291411"/>
<organism evidence="2 3">
    <name type="scientific">Legionella steelei</name>
    <dbReference type="NCBI Taxonomy" id="947033"/>
    <lineage>
        <taxon>Bacteria</taxon>
        <taxon>Pseudomonadati</taxon>
        <taxon>Pseudomonadota</taxon>
        <taxon>Gammaproteobacteria</taxon>
        <taxon>Legionellales</taxon>
        <taxon>Legionellaceae</taxon>
        <taxon>Legionella</taxon>
    </lineage>
</organism>
<dbReference type="Pfam" id="PF13521">
    <property type="entry name" value="AAA_28"/>
    <property type="match status" value="1"/>
</dbReference>
<dbReference type="OrthoDB" id="5638848at2"/>
<dbReference type="STRING" id="947033.Lste_2115"/>
<reference evidence="2 3" key="1">
    <citation type="submission" date="2015-11" db="EMBL/GenBank/DDBJ databases">
        <title>Genomic analysis of 38 Legionella species identifies large and diverse effector repertoires.</title>
        <authorList>
            <person name="Burstein D."/>
            <person name="Amaro F."/>
            <person name="Zusman T."/>
            <person name="Lifshitz Z."/>
            <person name="Cohen O."/>
            <person name="Gilbert J.A."/>
            <person name="Pupko T."/>
            <person name="Shuman H.A."/>
            <person name="Segal G."/>
        </authorList>
    </citation>
    <scope>NUCLEOTIDE SEQUENCE [LARGE SCALE GENOMIC DNA]</scope>
    <source>
        <strain evidence="2 3">IMVS3376</strain>
    </source>
</reference>
<dbReference type="EMBL" id="LNYY01000019">
    <property type="protein sequence ID" value="KTD68957.1"/>
    <property type="molecule type" value="Genomic_DNA"/>
</dbReference>
<proteinExistence type="predicted"/>
<dbReference type="PATRIC" id="fig|947033.5.peg.2241"/>
<dbReference type="InterPro" id="IPR027417">
    <property type="entry name" value="P-loop_NTPase"/>
</dbReference>
<dbReference type="RefSeq" id="WP_019349557.1">
    <property type="nucleotide sequence ID" value="NZ_LNYY01000019.1"/>
</dbReference>
<dbReference type="Proteomes" id="UP000054926">
    <property type="component" value="Unassembled WGS sequence"/>
</dbReference>
<evidence type="ECO:0000313" key="3">
    <source>
        <dbReference type="Proteomes" id="UP000054926"/>
    </source>
</evidence>
<protein>
    <submittedName>
        <fullName evidence="2">ATPase</fullName>
    </submittedName>
</protein>
<dbReference type="AlphaFoldDB" id="A0A0W0ZIE5"/>
<accession>A0A0W0ZIE5</accession>
<gene>
    <name evidence="2" type="ORF">Lste_2115</name>
</gene>
<evidence type="ECO:0000313" key="2">
    <source>
        <dbReference type="EMBL" id="KTD68957.1"/>
    </source>
</evidence>
<name>A0A0W0ZIE5_9GAMM</name>
<evidence type="ECO:0000259" key="1">
    <source>
        <dbReference type="Pfam" id="PF13521"/>
    </source>
</evidence>